<proteinExistence type="inferred from homology"/>
<evidence type="ECO:0000256" key="5">
    <source>
        <dbReference type="ARBA" id="ARBA00038392"/>
    </source>
</evidence>
<dbReference type="InterPro" id="IPR003195">
    <property type="entry name" value="TFIID_TAF13"/>
</dbReference>
<dbReference type="GO" id="GO:0051123">
    <property type="term" value="P:RNA polymerase II preinitiation complex assembly"/>
    <property type="evidence" value="ECO:0007669"/>
    <property type="project" value="TreeGrafter"/>
</dbReference>
<feature type="region of interest" description="Disordered" evidence="7">
    <location>
        <begin position="24"/>
        <end position="43"/>
    </location>
</feature>
<evidence type="ECO:0000256" key="6">
    <source>
        <dbReference type="ARBA" id="ARBA00040136"/>
    </source>
</evidence>
<dbReference type="STRING" id="1344416.A0A139ATT7"/>
<accession>A0A139ATT7</accession>
<evidence type="ECO:0000256" key="2">
    <source>
        <dbReference type="ARBA" id="ARBA00023015"/>
    </source>
</evidence>
<organism evidence="8 9">
    <name type="scientific">Gonapodya prolifera (strain JEL478)</name>
    <name type="common">Monoblepharis prolifera</name>
    <dbReference type="NCBI Taxonomy" id="1344416"/>
    <lineage>
        <taxon>Eukaryota</taxon>
        <taxon>Fungi</taxon>
        <taxon>Fungi incertae sedis</taxon>
        <taxon>Chytridiomycota</taxon>
        <taxon>Chytridiomycota incertae sedis</taxon>
        <taxon>Monoblepharidomycetes</taxon>
        <taxon>Monoblepharidales</taxon>
        <taxon>Gonapodyaceae</taxon>
        <taxon>Gonapodya</taxon>
    </lineage>
</organism>
<dbReference type="PANTHER" id="PTHR11380:SF5">
    <property type="entry name" value="TRANSCRIPTION INITIATION FACTOR TFIID SUBUNIT 13"/>
    <property type="match status" value="1"/>
</dbReference>
<comment type="similarity">
    <text evidence="5">Belongs to the TAF13 family.</text>
</comment>
<sequence length="160" mass="18248">MAGQIPQNLINALPPQFAQMLNNQQFQPQSQTQSSGTSNLQNSRTMGVKRIQRYDAAPLSKEGGEMQMLLWAFGDVPNSMRETRELLEDMMLEYINDLCLEALRNSRPKPKVKVDDYLAVLRKDVRKFARSHQMLAASKDIKAARDVNQIDPIKSRLKDD</sequence>
<name>A0A139ATT7_GONPJ</name>
<dbReference type="SUPFAM" id="SSF47113">
    <property type="entry name" value="Histone-fold"/>
    <property type="match status" value="1"/>
</dbReference>
<evidence type="ECO:0000256" key="7">
    <source>
        <dbReference type="SAM" id="MobiDB-lite"/>
    </source>
</evidence>
<reference evidence="8 9" key="1">
    <citation type="journal article" date="2015" name="Genome Biol. Evol.">
        <title>Phylogenomic analyses indicate that early fungi evolved digesting cell walls of algal ancestors of land plants.</title>
        <authorList>
            <person name="Chang Y."/>
            <person name="Wang S."/>
            <person name="Sekimoto S."/>
            <person name="Aerts A.L."/>
            <person name="Choi C."/>
            <person name="Clum A."/>
            <person name="LaButti K.M."/>
            <person name="Lindquist E.A."/>
            <person name="Yee Ngan C."/>
            <person name="Ohm R.A."/>
            <person name="Salamov A.A."/>
            <person name="Grigoriev I.V."/>
            <person name="Spatafora J.W."/>
            <person name="Berbee M.L."/>
        </authorList>
    </citation>
    <scope>NUCLEOTIDE SEQUENCE [LARGE SCALE GENOMIC DNA]</scope>
    <source>
        <strain evidence="8 9">JEL478</strain>
    </source>
</reference>
<dbReference type="GO" id="GO:0005669">
    <property type="term" value="C:transcription factor TFIID complex"/>
    <property type="evidence" value="ECO:0007669"/>
    <property type="project" value="TreeGrafter"/>
</dbReference>
<evidence type="ECO:0000256" key="3">
    <source>
        <dbReference type="ARBA" id="ARBA00023163"/>
    </source>
</evidence>
<dbReference type="GO" id="GO:0046982">
    <property type="term" value="F:protein heterodimerization activity"/>
    <property type="evidence" value="ECO:0007669"/>
    <property type="project" value="InterPro"/>
</dbReference>
<dbReference type="CDD" id="cd07978">
    <property type="entry name" value="HFD_TAF13"/>
    <property type="match status" value="1"/>
</dbReference>
<dbReference type="OrthoDB" id="10266074at2759"/>
<evidence type="ECO:0000256" key="1">
    <source>
        <dbReference type="ARBA" id="ARBA00004123"/>
    </source>
</evidence>
<keyword evidence="4" id="KW-0539">Nucleus</keyword>
<comment type="subcellular location">
    <subcellularLocation>
        <location evidence="1">Nucleus</location>
    </subcellularLocation>
</comment>
<keyword evidence="3" id="KW-0804">Transcription</keyword>
<dbReference type="InterPro" id="IPR009072">
    <property type="entry name" value="Histone-fold"/>
</dbReference>
<dbReference type="Proteomes" id="UP000070544">
    <property type="component" value="Unassembled WGS sequence"/>
</dbReference>
<dbReference type="PANTHER" id="PTHR11380">
    <property type="entry name" value="TRANSCRIPTION INITIATION FACTOR TFIID/SUPT3-RELATED"/>
    <property type="match status" value="1"/>
</dbReference>
<gene>
    <name evidence="8" type="ORF">M427DRAFT_108326</name>
</gene>
<evidence type="ECO:0000313" key="9">
    <source>
        <dbReference type="Proteomes" id="UP000070544"/>
    </source>
</evidence>
<keyword evidence="2" id="KW-0805">Transcription regulation</keyword>
<keyword evidence="9" id="KW-1185">Reference proteome</keyword>
<dbReference type="Pfam" id="PF02269">
    <property type="entry name" value="TFIID-18kDa"/>
    <property type="match status" value="1"/>
</dbReference>
<dbReference type="Gene3D" id="1.10.20.10">
    <property type="entry name" value="Histone, subunit A"/>
    <property type="match status" value="1"/>
</dbReference>
<protein>
    <recommendedName>
        <fullName evidence="6">Transcription initiation factor TFIID subunit 13</fullName>
    </recommendedName>
</protein>
<dbReference type="EMBL" id="KQ965736">
    <property type="protein sequence ID" value="KXS20142.1"/>
    <property type="molecule type" value="Genomic_DNA"/>
</dbReference>
<dbReference type="AlphaFoldDB" id="A0A139ATT7"/>
<evidence type="ECO:0000313" key="8">
    <source>
        <dbReference type="EMBL" id="KXS20142.1"/>
    </source>
</evidence>
<evidence type="ECO:0000256" key="4">
    <source>
        <dbReference type="ARBA" id="ARBA00023242"/>
    </source>
</evidence>